<dbReference type="EMBL" id="JAZAVK010000035">
    <property type="protein sequence ID" value="KAK7428893.1"/>
    <property type="molecule type" value="Genomic_DNA"/>
</dbReference>
<evidence type="ECO:0000256" key="1">
    <source>
        <dbReference type="SAM" id="MobiDB-lite"/>
    </source>
</evidence>
<feature type="compositionally biased region" description="Gly residues" evidence="1">
    <location>
        <begin position="781"/>
        <end position="790"/>
    </location>
</feature>
<feature type="region of interest" description="Disordered" evidence="1">
    <location>
        <begin position="510"/>
        <end position="790"/>
    </location>
</feature>
<feature type="compositionally biased region" description="Basic and acidic residues" evidence="1">
    <location>
        <begin position="691"/>
        <end position="702"/>
    </location>
</feature>
<evidence type="ECO:0000313" key="3">
    <source>
        <dbReference type="Proteomes" id="UP001498421"/>
    </source>
</evidence>
<feature type="compositionally biased region" description="Basic and acidic residues" evidence="1">
    <location>
        <begin position="380"/>
        <end position="413"/>
    </location>
</feature>
<protein>
    <submittedName>
        <fullName evidence="2">Uncharacterized protein</fullName>
    </submittedName>
</protein>
<feature type="compositionally biased region" description="Basic and acidic residues" evidence="1">
    <location>
        <begin position="262"/>
        <end position="271"/>
    </location>
</feature>
<feature type="compositionally biased region" description="Low complexity" evidence="1">
    <location>
        <begin position="344"/>
        <end position="358"/>
    </location>
</feature>
<feature type="compositionally biased region" description="Basic and acidic residues" evidence="1">
    <location>
        <begin position="285"/>
        <end position="296"/>
    </location>
</feature>
<keyword evidence="3" id="KW-1185">Reference proteome</keyword>
<sequence>MAPARKVTGPSNFCEWVIGTTIPSALGPIPSKKKPRRRDVVRVEITTDDESEEDTLKITYPRTGRNKQTSQNPGPAIKKVRFDENTKDAPKKSALKKQKPPATDSDDTSDSTADATPDSSQSSKAGDSEADSSDDAPKPAKSKKQHHKSKSSSDTDIEYDSDPHPTCKCQSCAKGRDMLGKLGKKGGKSDSDGNTETSESEADHSPAKGKKKAATNGKKNGGKKNTESSSEGETSNSSKETSESEPEKPAKAKAQAKTTAAKKKDELKSEESETDAEASESEPDPPPKAKKQEPARSNKAKGGKQTESSDADGETSESAKDTEEETKPAKKNNSNKNKPDSGKKNSQQNRQKQAQKQPQKQKKEPESEATDQDEDEEEEKTSGKEKDKSKKTKQSEETEKATSKKSKNKDGAKKGNYPEAMPLPNPRRPNLIEPIRAEVVQTERVVETPEDPPPNAYYDQEHNIVRVYYGPVYGNHHGNALYPTRTTNNQPLPMGIPHPTQNTYFYGFNNQHPPQQPPQPPQGYGYNHVPITQGMPPGPWTTMAPPPGYPPGPPGQPVAQLDGQQMKPDGGMYVMSGGAGFPPSSKDKDKDGLNNIGPEDFKDKPNPYLPKRAKSQFSSYGRHASKETRHSGKDGAHPHSNQGWSSHDGPRDQQSKWGGSVPNDEWNQTRDSQQGQNEWGGSAQHSQKSNDSARRKQGEHWGSDTWPKSHYSPKDWGTTIPEDQNGQGSNSNATAWGQDRPGDSTANSNPPNNVMPGSWVETAAPTPAWGDPSAAVDTQGKYGGDVGPQW</sequence>
<organism evidence="2 3">
    <name type="scientific">Neonectria magnoliae</name>
    <dbReference type="NCBI Taxonomy" id="2732573"/>
    <lineage>
        <taxon>Eukaryota</taxon>
        <taxon>Fungi</taxon>
        <taxon>Dikarya</taxon>
        <taxon>Ascomycota</taxon>
        <taxon>Pezizomycotina</taxon>
        <taxon>Sordariomycetes</taxon>
        <taxon>Hypocreomycetidae</taxon>
        <taxon>Hypocreales</taxon>
        <taxon>Nectriaceae</taxon>
        <taxon>Neonectria</taxon>
    </lineage>
</organism>
<feature type="compositionally biased region" description="Low complexity" evidence="1">
    <location>
        <begin position="110"/>
        <end position="125"/>
    </location>
</feature>
<proteinExistence type="predicted"/>
<dbReference type="Proteomes" id="UP001498421">
    <property type="component" value="Unassembled WGS sequence"/>
</dbReference>
<gene>
    <name evidence="2" type="ORF">QQZ08_004507</name>
</gene>
<accession>A0ABR1I5P8</accession>
<feature type="compositionally biased region" description="Basic and acidic residues" evidence="1">
    <location>
        <begin position="317"/>
        <end position="328"/>
    </location>
</feature>
<feature type="compositionally biased region" description="Basic residues" evidence="1">
    <location>
        <begin position="140"/>
        <end position="150"/>
    </location>
</feature>
<feature type="compositionally biased region" description="Basic and acidic residues" evidence="1">
    <location>
        <begin position="624"/>
        <end position="637"/>
    </location>
</feature>
<reference evidence="2 3" key="1">
    <citation type="journal article" date="2025" name="Microbiol. Resour. Announc.">
        <title>Draft genome sequences for Neonectria magnoliae and Neonectria punicea, canker pathogens of Liriodendron tulipifera and Acer saccharum in West Virginia.</title>
        <authorList>
            <person name="Petronek H.M."/>
            <person name="Kasson M.T."/>
            <person name="Metheny A.M."/>
            <person name="Stauder C.M."/>
            <person name="Lovett B."/>
            <person name="Lynch S.C."/>
            <person name="Garnas J.R."/>
            <person name="Kasson L.R."/>
            <person name="Stajich J.E."/>
        </authorList>
    </citation>
    <scope>NUCLEOTIDE SEQUENCE [LARGE SCALE GENOMIC DNA]</scope>
    <source>
        <strain evidence="2 3">NRRL 64651</strain>
    </source>
</reference>
<feature type="compositionally biased region" description="Polar residues" evidence="1">
    <location>
        <begin position="665"/>
        <end position="690"/>
    </location>
</feature>
<evidence type="ECO:0000313" key="2">
    <source>
        <dbReference type="EMBL" id="KAK7428893.1"/>
    </source>
</evidence>
<feature type="compositionally biased region" description="Basic and acidic residues" evidence="1">
    <location>
        <begin position="80"/>
        <end position="91"/>
    </location>
</feature>
<feature type="compositionally biased region" description="Basic and acidic residues" evidence="1">
    <location>
        <begin position="240"/>
        <end position="250"/>
    </location>
</feature>
<name>A0ABR1I5P8_9HYPO</name>
<feature type="compositionally biased region" description="Low complexity" evidence="1">
    <location>
        <begin position="227"/>
        <end position="239"/>
    </location>
</feature>
<feature type="region of interest" description="Disordered" evidence="1">
    <location>
        <begin position="24"/>
        <end position="430"/>
    </location>
</feature>
<feature type="compositionally biased region" description="Acidic residues" evidence="1">
    <location>
        <begin position="367"/>
        <end position="379"/>
    </location>
</feature>
<feature type="compositionally biased region" description="Polar residues" evidence="1">
    <location>
        <begin position="721"/>
        <end position="735"/>
    </location>
</feature>
<feature type="compositionally biased region" description="Acidic residues" evidence="1">
    <location>
        <begin position="272"/>
        <end position="283"/>
    </location>
</feature>
<feature type="compositionally biased region" description="Pro residues" evidence="1">
    <location>
        <begin position="536"/>
        <end position="556"/>
    </location>
</feature>
<comment type="caution">
    <text evidence="2">The sequence shown here is derived from an EMBL/GenBank/DDBJ whole genome shotgun (WGS) entry which is preliminary data.</text>
</comment>